<evidence type="ECO:0000313" key="2">
    <source>
        <dbReference type="Proteomes" id="UP001230933"/>
    </source>
</evidence>
<dbReference type="AlphaFoldDB" id="A0AAX3ZYT6"/>
<dbReference type="Proteomes" id="UP001230933">
    <property type="component" value="Chromosome"/>
</dbReference>
<sequence>MPDSGGEGPHRRSAWAGWLPEGDEVAGTAEMFQTMRELGVASVHSALARALDANLQRELGDYLATAIGAASVGLSED</sequence>
<dbReference type="EMBL" id="CP124545">
    <property type="protein sequence ID" value="WMN01915.1"/>
    <property type="molecule type" value="Genomic_DNA"/>
</dbReference>
<evidence type="ECO:0000313" key="1">
    <source>
        <dbReference type="EMBL" id="WMN01915.1"/>
    </source>
</evidence>
<accession>A0AAX3ZYT6</accession>
<protein>
    <submittedName>
        <fullName evidence="1">Uncharacterized protein</fullName>
    </submittedName>
</protein>
<proteinExistence type="predicted"/>
<organism evidence="1 2">
    <name type="scientific">Rhodococcus erythropolis</name>
    <name type="common">Arthrobacter picolinophilus</name>
    <dbReference type="NCBI Taxonomy" id="1833"/>
    <lineage>
        <taxon>Bacteria</taxon>
        <taxon>Bacillati</taxon>
        <taxon>Actinomycetota</taxon>
        <taxon>Actinomycetes</taxon>
        <taxon>Mycobacteriales</taxon>
        <taxon>Nocardiaceae</taxon>
        <taxon>Rhodococcus</taxon>
        <taxon>Rhodococcus erythropolis group</taxon>
    </lineage>
</organism>
<name>A0AAX3ZYT6_RHOER</name>
<reference evidence="1" key="1">
    <citation type="submission" date="2023-08" db="EMBL/GenBank/DDBJ databases">
        <title>Isolation and Characterization of Rhodococcus erythropolis MGMM8.</title>
        <authorList>
            <person name="Diabankana R.G.C."/>
            <person name="Afordoanyi D.M."/>
            <person name="Validov S.Z."/>
        </authorList>
    </citation>
    <scope>NUCLEOTIDE SEQUENCE</scope>
    <source>
        <strain evidence="1">MGMM8</strain>
    </source>
</reference>
<gene>
    <name evidence="1" type="ORF">QIE55_31970</name>
</gene>